<dbReference type="EMBL" id="JADKPO010000033">
    <property type="protein sequence ID" value="MBF4769829.1"/>
    <property type="molecule type" value="Genomic_DNA"/>
</dbReference>
<keyword evidence="3 5" id="KW-0378">Hydrolase</keyword>
<dbReference type="Proteomes" id="UP000660668">
    <property type="component" value="Unassembled WGS sequence"/>
</dbReference>
<evidence type="ECO:0000256" key="3">
    <source>
        <dbReference type="ARBA" id="ARBA00022801"/>
    </source>
</evidence>
<dbReference type="InterPro" id="IPR011034">
    <property type="entry name" value="Formyl_transferase-like_C_sf"/>
</dbReference>
<dbReference type="InterPro" id="IPR036995">
    <property type="entry name" value="MPG_sf"/>
</dbReference>
<dbReference type="PANTHER" id="PTHR10429">
    <property type="entry name" value="DNA-3-METHYLADENINE GLYCOSYLASE"/>
    <property type="match status" value="1"/>
</dbReference>
<dbReference type="GO" id="GO:0003905">
    <property type="term" value="F:alkylbase DNA N-glycosylase activity"/>
    <property type="evidence" value="ECO:0007669"/>
    <property type="project" value="InterPro"/>
</dbReference>
<keyword evidence="6" id="KW-0326">Glycosidase</keyword>
<dbReference type="InterPro" id="IPR003180">
    <property type="entry name" value="MPG"/>
</dbReference>
<accession>A0A930YP37</accession>
<protein>
    <recommendedName>
        <fullName evidence="5">Putative 3-methyladenine DNA glycosylase</fullName>
        <ecNumber evidence="5">3.2.2.-</ecNumber>
    </recommendedName>
</protein>
<comment type="similarity">
    <text evidence="1 5">Belongs to the DNA glycosylase MPG family.</text>
</comment>
<dbReference type="NCBIfam" id="TIGR00567">
    <property type="entry name" value="3mg"/>
    <property type="match status" value="1"/>
</dbReference>
<name>A0A930YP37_9ACTN</name>
<dbReference type="Pfam" id="PF02245">
    <property type="entry name" value="Pur_DNA_glyco"/>
    <property type="match status" value="1"/>
</dbReference>
<dbReference type="HAMAP" id="MF_00527">
    <property type="entry name" value="3MGH"/>
    <property type="match status" value="1"/>
</dbReference>
<evidence type="ECO:0000313" key="6">
    <source>
        <dbReference type="EMBL" id="MBF4769829.1"/>
    </source>
</evidence>
<evidence type="ECO:0000313" key="7">
    <source>
        <dbReference type="Proteomes" id="UP000660668"/>
    </source>
</evidence>
<dbReference type="GO" id="GO:0006284">
    <property type="term" value="P:base-excision repair"/>
    <property type="evidence" value="ECO:0007669"/>
    <property type="project" value="InterPro"/>
</dbReference>
<dbReference type="PANTHER" id="PTHR10429:SF0">
    <property type="entry name" value="DNA-3-METHYLADENINE GLYCOSYLASE"/>
    <property type="match status" value="1"/>
</dbReference>
<dbReference type="Gene3D" id="3.10.300.10">
    <property type="entry name" value="Methylpurine-DNA glycosylase (MPG)"/>
    <property type="match status" value="1"/>
</dbReference>
<reference evidence="6" key="1">
    <citation type="submission" date="2020-11" db="EMBL/GenBank/DDBJ databases">
        <title>Nocardioides cynanchi sp. nov., isolated from soil of rhizosphere of Cynanchum wilfordii.</title>
        <authorList>
            <person name="Lee J.-S."/>
            <person name="Suh M.K."/>
            <person name="Kim J.-S."/>
        </authorList>
    </citation>
    <scope>NUCLEOTIDE SEQUENCE</scope>
    <source>
        <strain evidence="6">KCTC 19276</strain>
    </source>
</reference>
<keyword evidence="2 5" id="KW-0227">DNA damage</keyword>
<dbReference type="GO" id="GO:0003677">
    <property type="term" value="F:DNA binding"/>
    <property type="evidence" value="ECO:0007669"/>
    <property type="project" value="InterPro"/>
</dbReference>
<dbReference type="SUPFAM" id="SSF50486">
    <property type="entry name" value="FMT C-terminal domain-like"/>
    <property type="match status" value="1"/>
</dbReference>
<gene>
    <name evidence="6" type="ORF">ISU10_18825</name>
</gene>
<dbReference type="RefSeq" id="WP_194698021.1">
    <property type="nucleotide sequence ID" value="NZ_JADKPO010000033.1"/>
</dbReference>
<keyword evidence="7" id="KW-1185">Reference proteome</keyword>
<dbReference type="NCBIfam" id="NF002003">
    <property type="entry name" value="PRK00802.1-3"/>
    <property type="match status" value="1"/>
</dbReference>
<keyword evidence="4 5" id="KW-0234">DNA repair</keyword>
<evidence type="ECO:0000256" key="2">
    <source>
        <dbReference type="ARBA" id="ARBA00022763"/>
    </source>
</evidence>
<dbReference type="FunFam" id="3.10.300.10:FF:000001">
    <property type="entry name" value="Putative 3-methyladenine DNA glycosylase"/>
    <property type="match status" value="1"/>
</dbReference>
<evidence type="ECO:0000256" key="1">
    <source>
        <dbReference type="ARBA" id="ARBA00009232"/>
    </source>
</evidence>
<dbReference type="AlphaFoldDB" id="A0A930YP37"/>
<organism evidence="6 7">
    <name type="scientific">Nocardioides agariphilus</name>
    <dbReference type="NCBI Taxonomy" id="433664"/>
    <lineage>
        <taxon>Bacteria</taxon>
        <taxon>Bacillati</taxon>
        <taxon>Actinomycetota</taxon>
        <taxon>Actinomycetes</taxon>
        <taxon>Propionibacteriales</taxon>
        <taxon>Nocardioidaceae</taxon>
        <taxon>Nocardioides</taxon>
    </lineage>
</organism>
<comment type="caution">
    <text evidence="6">The sequence shown here is derived from an EMBL/GenBank/DDBJ whole genome shotgun (WGS) entry which is preliminary data.</text>
</comment>
<dbReference type="CDD" id="cd00540">
    <property type="entry name" value="AAG"/>
    <property type="match status" value="1"/>
</dbReference>
<sequence length="195" mass="20836">MPGLREVLAGTVLEVAPRLLGAVVTHGEVAVRLTEVEAYDGPEDPGSHAYRGRTSRNAVMFGPPGHLYVYFTYGMHHCCNVVCGPPGNPSAVLLRAGEVIRGAEIARARRNGSSDRDLARGPARLCQALAIDLAHNGADLTDGSLSLELTEPVTHVSSGPRVGLRGAPDRPWRFWETGAQTVSPYRPAKPRRPGS</sequence>
<proteinExistence type="inferred from homology"/>
<evidence type="ECO:0000256" key="5">
    <source>
        <dbReference type="HAMAP-Rule" id="MF_00527"/>
    </source>
</evidence>
<dbReference type="EC" id="3.2.2.-" evidence="5"/>
<evidence type="ECO:0000256" key="4">
    <source>
        <dbReference type="ARBA" id="ARBA00023204"/>
    </source>
</evidence>